<organism evidence="3 4">
    <name type="scientific">Sphingomonas hankookensis</name>
    <dbReference type="NCBI Taxonomy" id="563996"/>
    <lineage>
        <taxon>Bacteria</taxon>
        <taxon>Pseudomonadati</taxon>
        <taxon>Pseudomonadota</taxon>
        <taxon>Alphaproteobacteria</taxon>
        <taxon>Sphingomonadales</taxon>
        <taxon>Sphingomonadaceae</taxon>
        <taxon>Sphingomonas</taxon>
    </lineage>
</organism>
<evidence type="ECO:0000313" key="4">
    <source>
        <dbReference type="Proteomes" id="UP000076609"/>
    </source>
</evidence>
<dbReference type="Proteomes" id="UP000076609">
    <property type="component" value="Unassembled WGS sequence"/>
</dbReference>
<feature type="transmembrane region" description="Helical" evidence="1">
    <location>
        <begin position="243"/>
        <end position="261"/>
    </location>
</feature>
<dbReference type="InterPro" id="IPR002656">
    <property type="entry name" value="Acyl_transf_3_dom"/>
</dbReference>
<feature type="transmembrane region" description="Helical" evidence="1">
    <location>
        <begin position="191"/>
        <end position="210"/>
    </location>
</feature>
<keyword evidence="4" id="KW-1185">Reference proteome</keyword>
<gene>
    <name evidence="3" type="ORF">AVT10_09620</name>
</gene>
<feature type="domain" description="Acyltransferase 3" evidence="2">
    <location>
        <begin position="18"/>
        <end position="319"/>
    </location>
</feature>
<comment type="caution">
    <text evidence="3">The sequence shown here is derived from an EMBL/GenBank/DDBJ whole genome shotgun (WGS) entry which is preliminary data.</text>
</comment>
<feature type="transmembrane region" description="Helical" evidence="1">
    <location>
        <begin position="167"/>
        <end position="185"/>
    </location>
</feature>
<dbReference type="Pfam" id="PF01757">
    <property type="entry name" value="Acyl_transf_3"/>
    <property type="match status" value="1"/>
</dbReference>
<feature type="transmembrane region" description="Helical" evidence="1">
    <location>
        <begin position="93"/>
        <end position="114"/>
    </location>
</feature>
<dbReference type="InterPro" id="IPR052734">
    <property type="entry name" value="Nod_factor_acetyltransferase"/>
</dbReference>
<feature type="transmembrane region" description="Helical" evidence="1">
    <location>
        <begin position="52"/>
        <end position="72"/>
    </location>
</feature>
<dbReference type="RefSeq" id="WP_066688465.1">
    <property type="nucleotide sequence ID" value="NZ_LQQO01000003.1"/>
</dbReference>
<dbReference type="PANTHER" id="PTHR37312:SF1">
    <property type="entry name" value="MEMBRANE-BOUND ACYLTRANSFERASE YKRP-RELATED"/>
    <property type="match status" value="1"/>
</dbReference>
<feature type="transmembrane region" description="Helical" evidence="1">
    <location>
        <begin position="307"/>
        <end position="328"/>
    </location>
</feature>
<keyword evidence="1" id="KW-0472">Membrane</keyword>
<proteinExistence type="predicted"/>
<name>A0ABR5YHH9_9SPHN</name>
<evidence type="ECO:0000256" key="1">
    <source>
        <dbReference type="SAM" id="Phobius"/>
    </source>
</evidence>
<evidence type="ECO:0000313" key="3">
    <source>
        <dbReference type="EMBL" id="KZE18036.1"/>
    </source>
</evidence>
<reference evidence="4" key="1">
    <citation type="submission" date="2016-01" db="EMBL/GenBank/DDBJ databases">
        <title>Draft genome of Chromobacterium sp. F49.</title>
        <authorList>
            <person name="Hong K.W."/>
        </authorList>
    </citation>
    <scope>NUCLEOTIDE SEQUENCE [LARGE SCALE GENOMIC DNA]</scope>
    <source>
        <strain evidence="4">CN3</strain>
    </source>
</reference>
<accession>A0ABR5YHH9</accession>
<keyword evidence="1" id="KW-1133">Transmembrane helix</keyword>
<keyword evidence="1" id="KW-0812">Transmembrane</keyword>
<sequence length="342" mass="38443">MVQEGPAPDRSRQRLLHIDVAKGLGMLLVVYGHLVQANSPGESAWYATTRDIIYTFHMPFFLYLSGYVFFLTQAHLRLGKAWRSLVTSRADRLLVPFAFFGIVIILGKAAAAQFGEVHEGVGNVSTGLWRVLSNTPDNPNISIWYLLVLFIYSLVTPFLFTRFRGRMALLVGIALVVSMAAEYFMVTERFYLARLLRYYVFFAVGGWAWLHWDWCVTRFKRWWLPLTLLFAAAASQGPWHPFALLYCGLLSIPALHGAMLFPAAQRSRLLQIVGANSMAIYLMNTICIGVAKLIWLRLFPADGAWNAPFLSVLMLAGIIGPIVARAVIVRLPVVRRAGKYIA</sequence>
<feature type="transmembrane region" description="Helical" evidence="1">
    <location>
        <begin position="141"/>
        <end position="160"/>
    </location>
</feature>
<protein>
    <recommendedName>
        <fullName evidence="2">Acyltransferase 3 domain-containing protein</fullName>
    </recommendedName>
</protein>
<evidence type="ECO:0000259" key="2">
    <source>
        <dbReference type="Pfam" id="PF01757"/>
    </source>
</evidence>
<feature type="transmembrane region" description="Helical" evidence="1">
    <location>
        <begin position="15"/>
        <end position="32"/>
    </location>
</feature>
<feature type="transmembrane region" description="Helical" evidence="1">
    <location>
        <begin position="222"/>
        <end position="237"/>
    </location>
</feature>
<feature type="transmembrane region" description="Helical" evidence="1">
    <location>
        <begin position="273"/>
        <end position="295"/>
    </location>
</feature>
<dbReference type="EMBL" id="LQQO01000003">
    <property type="protein sequence ID" value="KZE18036.1"/>
    <property type="molecule type" value="Genomic_DNA"/>
</dbReference>
<dbReference type="PANTHER" id="PTHR37312">
    <property type="entry name" value="MEMBRANE-BOUND ACYLTRANSFERASE YKRP-RELATED"/>
    <property type="match status" value="1"/>
</dbReference>